<reference evidence="2 3" key="1">
    <citation type="journal article" date="2014" name="Int. J. Syst. Evol. Microbiol.">
        <title>Complete genome sequence of Corynebacterium casei LMG S-19264T (=DSM 44701T), isolated from a smear-ripened cheese.</title>
        <authorList>
            <consortium name="US DOE Joint Genome Institute (JGI-PGF)"/>
            <person name="Walter F."/>
            <person name="Albersmeier A."/>
            <person name="Kalinowski J."/>
            <person name="Ruckert C."/>
        </authorList>
    </citation>
    <scope>NUCLEOTIDE SEQUENCE [LARGE SCALE GENOMIC DNA]</scope>
    <source>
        <strain evidence="2 3">KCTC 12866</strain>
    </source>
</reference>
<name>A0A8J3D5U0_9BACT</name>
<comment type="caution">
    <text evidence="2">The sequence shown here is derived from an EMBL/GenBank/DDBJ whole genome shotgun (WGS) entry which is preliminary data.</text>
</comment>
<dbReference type="GO" id="GO:0016788">
    <property type="term" value="F:hydrolase activity, acting on ester bonds"/>
    <property type="evidence" value="ECO:0007669"/>
    <property type="project" value="InterPro"/>
</dbReference>
<dbReference type="GO" id="GO:0016070">
    <property type="term" value="P:RNA metabolic process"/>
    <property type="evidence" value="ECO:0007669"/>
    <property type="project" value="InterPro"/>
</dbReference>
<dbReference type="Proteomes" id="UP000598271">
    <property type="component" value="Unassembled WGS sequence"/>
</dbReference>
<dbReference type="EMBL" id="BMXF01000001">
    <property type="protein sequence ID" value="GHB64139.1"/>
    <property type="molecule type" value="Genomic_DNA"/>
</dbReference>
<dbReference type="Pfam" id="PF08845">
    <property type="entry name" value="SymE_toxin"/>
    <property type="match status" value="1"/>
</dbReference>
<feature type="domain" description="Toxin SymE-like" evidence="1">
    <location>
        <begin position="8"/>
        <end position="60"/>
    </location>
</feature>
<dbReference type="AlphaFoldDB" id="A0A8J3D5U0"/>
<dbReference type="RefSeq" id="WP_189563927.1">
    <property type="nucleotide sequence ID" value="NZ_BMXF01000001.1"/>
</dbReference>
<evidence type="ECO:0000259" key="1">
    <source>
        <dbReference type="Pfam" id="PF08845"/>
    </source>
</evidence>
<dbReference type="InterPro" id="IPR014944">
    <property type="entry name" value="Toxin_SymE-like"/>
</dbReference>
<sequence>MANVQKVRTRTIGYQPRQNVWREVRLVPALQLAGVWMEDAGFAQGDQVEVVVMNGVISIRKI</sequence>
<organism evidence="2 3">
    <name type="scientific">Persicitalea jodogahamensis</name>
    <dbReference type="NCBI Taxonomy" id="402147"/>
    <lineage>
        <taxon>Bacteria</taxon>
        <taxon>Pseudomonadati</taxon>
        <taxon>Bacteroidota</taxon>
        <taxon>Cytophagia</taxon>
        <taxon>Cytophagales</taxon>
        <taxon>Spirosomataceae</taxon>
        <taxon>Persicitalea</taxon>
    </lineage>
</organism>
<dbReference type="GO" id="GO:0003723">
    <property type="term" value="F:RNA binding"/>
    <property type="evidence" value="ECO:0007669"/>
    <property type="project" value="InterPro"/>
</dbReference>
<dbReference type="GO" id="GO:0005737">
    <property type="term" value="C:cytoplasm"/>
    <property type="evidence" value="ECO:0007669"/>
    <property type="project" value="InterPro"/>
</dbReference>
<proteinExistence type="predicted"/>
<evidence type="ECO:0000313" key="2">
    <source>
        <dbReference type="EMBL" id="GHB64139.1"/>
    </source>
</evidence>
<evidence type="ECO:0000313" key="3">
    <source>
        <dbReference type="Proteomes" id="UP000598271"/>
    </source>
</evidence>
<keyword evidence="3" id="KW-1185">Reference proteome</keyword>
<gene>
    <name evidence="2" type="ORF">GCM10007390_17520</name>
</gene>
<protein>
    <recommendedName>
        <fullName evidence="1">Toxin SymE-like domain-containing protein</fullName>
    </recommendedName>
</protein>
<accession>A0A8J3D5U0</accession>